<sequence>MSDPSAEVWHYDGRSALRRSARLTVDGDDGFRLVGDGVSDERHAFAALTPADADGDRRSFGLRGRPGWRIGLAAPVPPEIAARLPGAQRYGGWIDRLGLWRAAAISAMLAAVAVAIVLQTPALLARLIPTSVEQRLGEVMVGDFGRTGCGDPAGTAALARLAQRIDPDDPTRDIHVVKLPMVNAVTLPGGRIVVFDGLLQAARSPDEVAGVIGHEIGHVRGRDVMESLLRQLGLSVLLGGMEGHVGGYTNALLATAYSRGAEARADGYAIRLLDEAHVSPRPTAAFFARLAKAQAGTERMFAYLASHPLSDARAARFRTSAKADAGYTPALDPADWQALRGICRGETDRIEWRF</sequence>
<keyword evidence="4 6" id="KW-0862">Zinc</keyword>
<organism evidence="9 10">
    <name type="scientific">Sphingomonas kyungheensis</name>
    <dbReference type="NCBI Taxonomy" id="1069987"/>
    <lineage>
        <taxon>Bacteria</taxon>
        <taxon>Pseudomonadati</taxon>
        <taxon>Pseudomonadota</taxon>
        <taxon>Alphaproteobacteria</taxon>
        <taxon>Sphingomonadales</taxon>
        <taxon>Sphingomonadaceae</taxon>
        <taxon>Sphingomonas</taxon>
    </lineage>
</organism>
<dbReference type="Pfam" id="PF01435">
    <property type="entry name" value="Peptidase_M48"/>
    <property type="match status" value="1"/>
</dbReference>
<evidence type="ECO:0000256" key="5">
    <source>
        <dbReference type="ARBA" id="ARBA00023049"/>
    </source>
</evidence>
<reference evidence="9 10" key="1">
    <citation type="journal article" date="2013" name="Int. J. Syst. Evol. Microbiol.">
        <title>Sphingomonas kyungheensis sp. nov., a bacterium with ginsenoside-converting activity isolated from soil of a ginseng field.</title>
        <authorList>
            <person name="Son H.M."/>
            <person name="Yang J.E."/>
            <person name="Park Y."/>
            <person name="Han C.K."/>
            <person name="Kim S.G."/>
            <person name="Kook M."/>
            <person name="Yi T.H."/>
        </authorList>
    </citation>
    <scope>NUCLEOTIDE SEQUENCE [LARGE SCALE GENOMIC DNA]</scope>
    <source>
        <strain evidence="9 10">LMG 26582</strain>
    </source>
</reference>
<evidence type="ECO:0000256" key="6">
    <source>
        <dbReference type="RuleBase" id="RU003983"/>
    </source>
</evidence>
<dbReference type="Gene3D" id="3.30.2010.10">
    <property type="entry name" value="Metalloproteases ('zincins'), catalytic domain"/>
    <property type="match status" value="1"/>
</dbReference>
<keyword evidence="7" id="KW-1133">Transmembrane helix</keyword>
<dbReference type="InterPro" id="IPR051156">
    <property type="entry name" value="Mito/Outer_Membr_Metalloprot"/>
</dbReference>
<proteinExistence type="inferred from homology"/>
<dbReference type="RefSeq" id="WP_336544603.1">
    <property type="nucleotide sequence ID" value="NZ_JBBBDM010000002.1"/>
</dbReference>
<dbReference type="InterPro" id="IPR001915">
    <property type="entry name" value="Peptidase_M48"/>
</dbReference>
<evidence type="ECO:0000256" key="1">
    <source>
        <dbReference type="ARBA" id="ARBA00022670"/>
    </source>
</evidence>
<evidence type="ECO:0000256" key="4">
    <source>
        <dbReference type="ARBA" id="ARBA00022833"/>
    </source>
</evidence>
<name>A0ABU8GZS9_9SPHN</name>
<keyword evidence="7" id="KW-0472">Membrane</keyword>
<evidence type="ECO:0000256" key="7">
    <source>
        <dbReference type="SAM" id="Phobius"/>
    </source>
</evidence>
<evidence type="ECO:0000256" key="2">
    <source>
        <dbReference type="ARBA" id="ARBA00022723"/>
    </source>
</evidence>
<protein>
    <submittedName>
        <fullName evidence="9">M48 family metallopeptidase</fullName>
    </submittedName>
</protein>
<keyword evidence="2" id="KW-0479">Metal-binding</keyword>
<comment type="similarity">
    <text evidence="6">Belongs to the peptidase M48 family.</text>
</comment>
<keyword evidence="5 6" id="KW-0482">Metalloprotease</keyword>
<feature type="domain" description="Peptidase M48" evidence="8">
    <location>
        <begin position="159"/>
        <end position="318"/>
    </location>
</feature>
<dbReference type="EMBL" id="JBBBDM010000002">
    <property type="protein sequence ID" value="MEI5686361.1"/>
    <property type="molecule type" value="Genomic_DNA"/>
</dbReference>
<keyword evidence="7" id="KW-0812">Transmembrane</keyword>
<evidence type="ECO:0000256" key="3">
    <source>
        <dbReference type="ARBA" id="ARBA00022801"/>
    </source>
</evidence>
<gene>
    <name evidence="9" type="ORF">V8201_04635</name>
</gene>
<keyword evidence="3 6" id="KW-0378">Hydrolase</keyword>
<keyword evidence="1 6" id="KW-0645">Protease</keyword>
<keyword evidence="10" id="KW-1185">Reference proteome</keyword>
<evidence type="ECO:0000313" key="9">
    <source>
        <dbReference type="EMBL" id="MEI5686361.1"/>
    </source>
</evidence>
<dbReference type="PANTHER" id="PTHR22726">
    <property type="entry name" value="METALLOENDOPEPTIDASE OMA1"/>
    <property type="match status" value="1"/>
</dbReference>
<evidence type="ECO:0000259" key="8">
    <source>
        <dbReference type="Pfam" id="PF01435"/>
    </source>
</evidence>
<evidence type="ECO:0000313" key="10">
    <source>
        <dbReference type="Proteomes" id="UP001367771"/>
    </source>
</evidence>
<feature type="transmembrane region" description="Helical" evidence="7">
    <location>
        <begin position="98"/>
        <end position="118"/>
    </location>
</feature>
<accession>A0ABU8GZS9</accession>
<dbReference type="CDD" id="cd07332">
    <property type="entry name" value="M48C_Oma1_like"/>
    <property type="match status" value="1"/>
</dbReference>
<dbReference type="Proteomes" id="UP001367771">
    <property type="component" value="Unassembled WGS sequence"/>
</dbReference>
<comment type="cofactor">
    <cofactor evidence="6">
        <name>Zn(2+)</name>
        <dbReference type="ChEBI" id="CHEBI:29105"/>
    </cofactor>
    <text evidence="6">Binds 1 zinc ion per subunit.</text>
</comment>
<dbReference type="PANTHER" id="PTHR22726:SF1">
    <property type="entry name" value="METALLOENDOPEPTIDASE OMA1, MITOCHONDRIAL"/>
    <property type="match status" value="1"/>
</dbReference>
<comment type="caution">
    <text evidence="9">The sequence shown here is derived from an EMBL/GenBank/DDBJ whole genome shotgun (WGS) entry which is preliminary data.</text>
</comment>